<protein>
    <submittedName>
        <fullName evidence="1">Uncharacterized protein</fullName>
    </submittedName>
</protein>
<name>A0A1D8N3Q7_YARLL</name>
<dbReference type="Proteomes" id="UP000182444">
    <property type="component" value="Chromosome 1A"/>
</dbReference>
<dbReference type="AlphaFoldDB" id="A0A1D8N3Q7"/>
<proteinExistence type="predicted"/>
<dbReference type="GeneID" id="94582293"/>
<reference evidence="1 2" key="1">
    <citation type="journal article" date="2016" name="PLoS ONE">
        <title>Sequence Assembly of Yarrowia lipolytica Strain W29/CLIB89 Shows Transposable Element Diversity.</title>
        <authorList>
            <person name="Magnan C."/>
            <person name="Yu J."/>
            <person name="Chang I."/>
            <person name="Jahn E."/>
            <person name="Kanomata Y."/>
            <person name="Wu J."/>
            <person name="Zeller M."/>
            <person name="Oakes M."/>
            <person name="Baldi P."/>
            <person name="Sandmeyer S."/>
        </authorList>
    </citation>
    <scope>NUCLEOTIDE SEQUENCE [LARGE SCALE GENOMIC DNA]</scope>
    <source>
        <strain evidence="2">CLIB89(W29)</strain>
    </source>
</reference>
<evidence type="ECO:0000313" key="1">
    <source>
        <dbReference type="EMBL" id="AOW00259.1"/>
    </source>
</evidence>
<organism evidence="1 2">
    <name type="scientific">Yarrowia lipolytica</name>
    <name type="common">Candida lipolytica</name>
    <dbReference type="NCBI Taxonomy" id="4952"/>
    <lineage>
        <taxon>Eukaryota</taxon>
        <taxon>Fungi</taxon>
        <taxon>Dikarya</taxon>
        <taxon>Ascomycota</taxon>
        <taxon>Saccharomycotina</taxon>
        <taxon>Dipodascomycetes</taxon>
        <taxon>Dipodascales</taxon>
        <taxon>Dipodascales incertae sedis</taxon>
        <taxon>Yarrowia</taxon>
    </lineage>
</organism>
<dbReference type="EMBL" id="CP017553">
    <property type="protein sequence ID" value="AOW00259.1"/>
    <property type="molecule type" value="Genomic_DNA"/>
</dbReference>
<dbReference type="RefSeq" id="XP_068137735.1">
    <property type="nucleotide sequence ID" value="XM_068281634.1"/>
</dbReference>
<accession>A0A1D8N3Q7</accession>
<gene>
    <name evidence="1" type="ORF">YALI1_A04864g</name>
</gene>
<evidence type="ECO:0000313" key="2">
    <source>
        <dbReference type="Proteomes" id="UP000182444"/>
    </source>
</evidence>
<sequence length="193" mass="22431">MSYKSLRDALFQTFHSAFLISPFFASERLSEQNLESWTLYPSRRAILEWGELSEKAAFKSCSVCGRQLQYTFAKSNWNRKSLLTNDVLLTGSATHHGRLSCDRDMEFWLRKAIESKETACIHIAIVDGPFSHSPTIPLYRPGIASEDAHHRRVSTRSVYCTVRMVFKHSDILLRFLWYLYKYFRLLGSYSLIS</sequence>
<dbReference type="VEuPathDB" id="FungiDB:YALI1_A04864g"/>